<accession>A0ABR6F3Y0</accession>
<dbReference type="RefSeq" id="WP_182961691.1">
    <property type="nucleotide sequence ID" value="NZ_WNXC01000011.1"/>
</dbReference>
<comment type="caution">
    <text evidence="2">The sequence shown here is derived from an EMBL/GenBank/DDBJ whole genome shotgun (WGS) entry which is preliminary data.</text>
</comment>
<evidence type="ECO:0000259" key="1">
    <source>
        <dbReference type="Pfam" id="PF17425"/>
    </source>
</evidence>
<dbReference type="PANTHER" id="PTHR35340">
    <property type="entry name" value="PQQ ENZYME REPEAT PROTEIN-RELATED"/>
    <property type="match status" value="1"/>
</dbReference>
<sequence>MIGKRVFFGLKTGLLGFAFLFFIACKKDKLELPAAGIEFQNSLENMVNHGVLLQSYVKENENYVFHFETGDISVPQALLLNIQEQPDLWKTVVNFKDKTSFSLLSKGNSLDFIVKDKELNPSGYNPLSATVEVLLPGRGRVEVIVEGKPGTTGTIKHLLTASNPRQVIPVLGLYADYNNQVDLVFTDMEGKERGRTHIQIKTAALDVKAFPTFQTIVAQKDKMEPGFNLVSYPGESELDVSCPYMLDAEGEVRWILLLKASPKLQRFAASIGLKRMKNGNFLSGDGQGSRIVEIDMFGNLVKEWDLLKLGYTFHHEVTEAANGNYLITVSKSAARLRNGKPRINDHIIELNPLSGVVEKEWDLANMLDSSRYDHGADQAGINYSQTAGNWAHNNSIAAMGNDFLATVRFQGIMSFTRGGAVKWVISPHKGWSSGYQQLLLSPVDGQGKLITDEKVISGETAHPDFDWSWGMHTPVLMPNGNILVFDNGYNRHFKDQTLGSSGGYSRIVEYKVDEAKKTVQQVWAYGESRGANGFSAALSGVQYLSQTGHVMFCPGMGVKTNKGLGGRIVELDPKTKEVIYDLEITAPSVSAFHRVTRMSIYPDNM</sequence>
<dbReference type="InterPro" id="IPR010262">
    <property type="entry name" value="Arylsulfotransferase_bact"/>
</dbReference>
<gene>
    <name evidence="2" type="ORF">GM920_22710</name>
</gene>
<dbReference type="InterPro" id="IPR038477">
    <property type="entry name" value="ASST_N_sf"/>
</dbReference>
<evidence type="ECO:0000313" key="3">
    <source>
        <dbReference type="Proteomes" id="UP000636110"/>
    </source>
</evidence>
<dbReference type="Pfam" id="PF17425">
    <property type="entry name" value="Arylsulfotran_N"/>
    <property type="match status" value="1"/>
</dbReference>
<dbReference type="Pfam" id="PF05935">
    <property type="entry name" value="Arylsulfotrans"/>
    <property type="match status" value="1"/>
</dbReference>
<evidence type="ECO:0000313" key="2">
    <source>
        <dbReference type="EMBL" id="MBB2151724.1"/>
    </source>
</evidence>
<reference evidence="2 3" key="1">
    <citation type="submission" date="2019-11" db="EMBL/GenBank/DDBJ databases">
        <title>Description of Pedobacter sp. LMG 31462T.</title>
        <authorList>
            <person name="Carlier A."/>
            <person name="Qi S."/>
            <person name="Vandamme P."/>
        </authorList>
    </citation>
    <scope>NUCLEOTIDE SEQUENCE [LARGE SCALE GENOMIC DNA]</scope>
    <source>
        <strain evidence="2 3">LMG 31462</strain>
    </source>
</reference>
<dbReference type="InterPro" id="IPR053143">
    <property type="entry name" value="Arylsulfate_ST"/>
</dbReference>
<proteinExistence type="predicted"/>
<dbReference type="PROSITE" id="PS51257">
    <property type="entry name" value="PROKAR_LIPOPROTEIN"/>
    <property type="match status" value="1"/>
</dbReference>
<dbReference type="Gene3D" id="2.60.40.3100">
    <property type="entry name" value="Arylsulphate sulphotransferase monomer, N-terminal domain"/>
    <property type="match status" value="1"/>
</dbReference>
<feature type="domain" description="Arylsulfotransferase N-terminal" evidence="1">
    <location>
        <begin position="119"/>
        <end position="202"/>
    </location>
</feature>
<dbReference type="Proteomes" id="UP000636110">
    <property type="component" value="Unassembled WGS sequence"/>
</dbReference>
<dbReference type="InterPro" id="IPR035391">
    <property type="entry name" value="Arylsulfotran_N"/>
</dbReference>
<keyword evidence="3" id="KW-1185">Reference proteome</keyword>
<name>A0ABR6F3Y0_9SPHI</name>
<dbReference type="PANTHER" id="PTHR35340:SF10">
    <property type="entry name" value="CYTOPLASMIC PROTEIN"/>
    <property type="match status" value="1"/>
</dbReference>
<dbReference type="EMBL" id="WNXC01000011">
    <property type="protein sequence ID" value="MBB2151724.1"/>
    <property type="molecule type" value="Genomic_DNA"/>
</dbReference>
<organism evidence="2 3">
    <name type="scientific">Pedobacter gandavensis</name>
    <dbReference type="NCBI Taxonomy" id="2679963"/>
    <lineage>
        <taxon>Bacteria</taxon>
        <taxon>Pseudomonadati</taxon>
        <taxon>Bacteroidota</taxon>
        <taxon>Sphingobacteriia</taxon>
        <taxon>Sphingobacteriales</taxon>
        <taxon>Sphingobacteriaceae</taxon>
        <taxon>Pedobacter</taxon>
    </lineage>
</organism>
<protein>
    <submittedName>
        <fullName evidence="2">Aryl sulfotransferase</fullName>
    </submittedName>
</protein>